<evidence type="ECO:0000313" key="7">
    <source>
        <dbReference type="EMBL" id="MCT2557979.1"/>
    </source>
</evidence>
<dbReference type="GO" id="GO:0009279">
    <property type="term" value="C:cell outer membrane"/>
    <property type="evidence" value="ECO:0007669"/>
    <property type="project" value="UniProtKB-SubCell"/>
</dbReference>
<dbReference type="SUPFAM" id="SSF103088">
    <property type="entry name" value="OmpA-like"/>
    <property type="match status" value="1"/>
</dbReference>
<dbReference type="PANTHER" id="PTHR30329">
    <property type="entry name" value="STATOR ELEMENT OF FLAGELLAR MOTOR COMPLEX"/>
    <property type="match status" value="1"/>
</dbReference>
<evidence type="ECO:0000256" key="3">
    <source>
        <dbReference type="ARBA" id="ARBA00023237"/>
    </source>
</evidence>
<comment type="subcellular location">
    <subcellularLocation>
        <location evidence="1">Cell outer membrane</location>
    </subcellularLocation>
</comment>
<comment type="caution">
    <text evidence="7">The sequence shown here is derived from an EMBL/GenBank/DDBJ whole genome shotgun (WGS) entry which is preliminary data.</text>
</comment>
<dbReference type="AlphaFoldDB" id="A0A9X2W0L3"/>
<dbReference type="PROSITE" id="PS51257">
    <property type="entry name" value="PROKAR_LIPOPROTEIN"/>
    <property type="match status" value="1"/>
</dbReference>
<organism evidence="7 8">
    <name type="scientific">Tsuneonella litorea</name>
    <dbReference type="NCBI Taxonomy" id="2976475"/>
    <lineage>
        <taxon>Bacteria</taxon>
        <taxon>Pseudomonadati</taxon>
        <taxon>Pseudomonadota</taxon>
        <taxon>Alphaproteobacteria</taxon>
        <taxon>Sphingomonadales</taxon>
        <taxon>Erythrobacteraceae</taxon>
        <taxon>Tsuneonella</taxon>
    </lineage>
</organism>
<dbReference type="RefSeq" id="WP_259960727.1">
    <property type="nucleotide sequence ID" value="NZ_JAOAMV010000001.1"/>
</dbReference>
<evidence type="ECO:0000256" key="5">
    <source>
        <dbReference type="SAM" id="MobiDB-lite"/>
    </source>
</evidence>
<evidence type="ECO:0000256" key="1">
    <source>
        <dbReference type="ARBA" id="ARBA00004442"/>
    </source>
</evidence>
<feature type="region of interest" description="Disordered" evidence="5">
    <location>
        <begin position="179"/>
        <end position="204"/>
    </location>
</feature>
<dbReference type="PRINTS" id="PR01021">
    <property type="entry name" value="OMPADOMAIN"/>
</dbReference>
<name>A0A9X2W0L3_9SPHN</name>
<gene>
    <name evidence="7" type="ORF">N0B51_03185</name>
</gene>
<dbReference type="PROSITE" id="PS51123">
    <property type="entry name" value="OMPA_2"/>
    <property type="match status" value="1"/>
</dbReference>
<evidence type="ECO:0000259" key="6">
    <source>
        <dbReference type="PROSITE" id="PS51123"/>
    </source>
</evidence>
<reference evidence="7" key="1">
    <citation type="submission" date="2022-09" db="EMBL/GenBank/DDBJ databases">
        <title>The genome sequence of Tsuneonella sp. YG55.</title>
        <authorList>
            <person name="Liu Y."/>
        </authorList>
    </citation>
    <scope>NUCLEOTIDE SEQUENCE</scope>
    <source>
        <strain evidence="7">YG55</strain>
    </source>
</reference>
<dbReference type="PANTHER" id="PTHR30329:SF21">
    <property type="entry name" value="LIPOPROTEIN YIAD-RELATED"/>
    <property type="match status" value="1"/>
</dbReference>
<dbReference type="InterPro" id="IPR006665">
    <property type="entry name" value="OmpA-like"/>
</dbReference>
<keyword evidence="8" id="KW-1185">Reference proteome</keyword>
<dbReference type="EMBL" id="JAOAMV010000001">
    <property type="protein sequence ID" value="MCT2557979.1"/>
    <property type="molecule type" value="Genomic_DNA"/>
</dbReference>
<accession>A0A9X2W0L3</accession>
<dbReference type="Proteomes" id="UP001142648">
    <property type="component" value="Unassembled WGS sequence"/>
</dbReference>
<dbReference type="InterPro" id="IPR036737">
    <property type="entry name" value="OmpA-like_sf"/>
</dbReference>
<dbReference type="Pfam" id="PF00691">
    <property type="entry name" value="OmpA"/>
    <property type="match status" value="1"/>
</dbReference>
<keyword evidence="2 4" id="KW-0472">Membrane</keyword>
<evidence type="ECO:0000256" key="2">
    <source>
        <dbReference type="ARBA" id="ARBA00023136"/>
    </source>
</evidence>
<evidence type="ECO:0000256" key="4">
    <source>
        <dbReference type="PROSITE-ProRule" id="PRU00473"/>
    </source>
</evidence>
<keyword evidence="3" id="KW-0998">Cell outer membrane</keyword>
<protein>
    <submittedName>
        <fullName evidence="7">OmpA family protein</fullName>
    </submittedName>
</protein>
<dbReference type="InterPro" id="IPR050330">
    <property type="entry name" value="Bact_OuterMem_StrucFunc"/>
</dbReference>
<feature type="domain" description="OmpA-like" evidence="6">
    <location>
        <begin position="57"/>
        <end position="180"/>
    </location>
</feature>
<dbReference type="CDD" id="cd07185">
    <property type="entry name" value="OmpA_C-like"/>
    <property type="match status" value="1"/>
</dbReference>
<proteinExistence type="predicted"/>
<sequence>MRPNPMIALPFAFALVLSGCDRGGPDPAPAPSATATTAGSGEKVSIIRDDVGIDREPTAPLAPLEVVIGFAAGGTELTDAAVAQLRDALASEQMKAGGAITLGGHSDSAGSDTANLRASKKRAEAVRDWLVEHGVEEERIVVIAFGEQNPAVPNARPDGTPDAEGRAKNRRVEMTIAVPEGTPPAAPASDSGTLVDELTGAAED</sequence>
<dbReference type="InterPro" id="IPR006664">
    <property type="entry name" value="OMP_bac"/>
</dbReference>
<dbReference type="Gene3D" id="3.30.1330.60">
    <property type="entry name" value="OmpA-like domain"/>
    <property type="match status" value="1"/>
</dbReference>
<evidence type="ECO:0000313" key="8">
    <source>
        <dbReference type="Proteomes" id="UP001142648"/>
    </source>
</evidence>